<sequence length="249" mass="28553">MKRLLPFLLMNILCLQLSAQVKDTLLKPIPSQLESLSNDTLLTRHNLSQIWLQTKNADVLGFIGADYQRIHIKFIEVKKSQTAHDIYQVYGKSMVKNNVAEFRGKLTVTQIFKKANSPRGLARYVLTGDYEFAEDKNLPHAGIFRGFFVTKIYVDAAGKAHYDDLEKAHSDYANNQFSGDWLNYDNIQVQRCNWGDYRIAGAGELDSGTANFFPYARYADKGWQNFVEAAQEGLKGDQAKKEEIREWWK</sequence>
<evidence type="ECO:0000313" key="3">
    <source>
        <dbReference type="Proteomes" id="UP000253209"/>
    </source>
</evidence>
<reference evidence="2 3" key="1">
    <citation type="submission" date="2018-05" db="EMBL/GenBank/DDBJ databases">
        <title>Mucilaginibacter hurinus sp. nov., isolated from briquette warehouse soil.</title>
        <authorList>
            <person name="Choi L."/>
        </authorList>
    </citation>
    <scope>NUCLEOTIDE SEQUENCE [LARGE SCALE GENOMIC DNA]</scope>
    <source>
        <strain evidence="2 3">ZR32</strain>
    </source>
</reference>
<feature type="chain" id="PRO_5016635997" evidence="1">
    <location>
        <begin position="20"/>
        <end position="249"/>
    </location>
</feature>
<comment type="caution">
    <text evidence="2">The sequence shown here is derived from an EMBL/GenBank/DDBJ whole genome shotgun (WGS) entry which is preliminary data.</text>
</comment>
<dbReference type="EMBL" id="QGDC01000001">
    <property type="protein sequence ID" value="RCH56398.1"/>
    <property type="molecule type" value="Genomic_DNA"/>
</dbReference>
<name>A0A367GT92_9SPHI</name>
<gene>
    <name evidence="2" type="ORF">DJ568_00630</name>
</gene>
<dbReference type="AlphaFoldDB" id="A0A367GT92"/>
<dbReference type="OrthoDB" id="880022at2"/>
<proteinExistence type="predicted"/>
<keyword evidence="3" id="KW-1185">Reference proteome</keyword>
<organism evidence="2 3">
    <name type="scientific">Mucilaginibacter hurinus</name>
    <dbReference type="NCBI Taxonomy" id="2201324"/>
    <lineage>
        <taxon>Bacteria</taxon>
        <taxon>Pseudomonadati</taxon>
        <taxon>Bacteroidota</taxon>
        <taxon>Sphingobacteriia</taxon>
        <taxon>Sphingobacteriales</taxon>
        <taxon>Sphingobacteriaceae</taxon>
        <taxon>Mucilaginibacter</taxon>
    </lineage>
</organism>
<dbReference type="Proteomes" id="UP000253209">
    <property type="component" value="Unassembled WGS sequence"/>
</dbReference>
<evidence type="ECO:0000256" key="1">
    <source>
        <dbReference type="SAM" id="SignalP"/>
    </source>
</evidence>
<dbReference type="RefSeq" id="WP_114003295.1">
    <property type="nucleotide sequence ID" value="NZ_QGDC01000001.1"/>
</dbReference>
<evidence type="ECO:0000313" key="2">
    <source>
        <dbReference type="EMBL" id="RCH56398.1"/>
    </source>
</evidence>
<accession>A0A367GT92</accession>
<feature type="signal peptide" evidence="1">
    <location>
        <begin position="1"/>
        <end position="19"/>
    </location>
</feature>
<protein>
    <submittedName>
        <fullName evidence="2">Uncharacterized protein</fullName>
    </submittedName>
</protein>
<keyword evidence="1" id="KW-0732">Signal</keyword>